<gene>
    <name evidence="2" type="ORF">GA0070614_1679</name>
</gene>
<evidence type="ECO:0000313" key="2">
    <source>
        <dbReference type="EMBL" id="SCG48624.1"/>
    </source>
</evidence>
<evidence type="ECO:0008006" key="4">
    <source>
        <dbReference type="Google" id="ProtNLM"/>
    </source>
</evidence>
<keyword evidence="1" id="KW-0472">Membrane</keyword>
<dbReference type="EMBL" id="LT607753">
    <property type="protein sequence ID" value="SCG48624.1"/>
    <property type="molecule type" value="Genomic_DNA"/>
</dbReference>
<accession>A0A1C5HRK0</accession>
<name>A0A1C5HRK0_9ACTN</name>
<sequence>MAENPGVRFGGGRSARARRGLVAVGVVAVLAVTVVTVVAPVLRDRSQHRLEQRADRAVTATAQRTRSQLLADPTAGQAALRRVADGIDGVEVLAVESGAAGVRLVFQVRVAKTATSLFGWQRATAAGCFAQVVGPGPGPAAMERVSCPT</sequence>
<dbReference type="AlphaFoldDB" id="A0A1C5HRK0"/>
<keyword evidence="1" id="KW-0812">Transmembrane</keyword>
<organism evidence="2 3">
    <name type="scientific">Micromonospora coxensis</name>
    <dbReference type="NCBI Taxonomy" id="356852"/>
    <lineage>
        <taxon>Bacteria</taxon>
        <taxon>Bacillati</taxon>
        <taxon>Actinomycetota</taxon>
        <taxon>Actinomycetes</taxon>
        <taxon>Micromonosporales</taxon>
        <taxon>Micromonosporaceae</taxon>
        <taxon>Micromonospora</taxon>
    </lineage>
</organism>
<keyword evidence="3" id="KW-1185">Reference proteome</keyword>
<dbReference type="Proteomes" id="UP000198215">
    <property type="component" value="Chromosome I"/>
</dbReference>
<evidence type="ECO:0000256" key="1">
    <source>
        <dbReference type="SAM" id="Phobius"/>
    </source>
</evidence>
<proteinExistence type="predicted"/>
<reference evidence="3" key="1">
    <citation type="submission" date="2016-06" db="EMBL/GenBank/DDBJ databases">
        <authorList>
            <person name="Varghese N."/>
            <person name="Submissions Spin"/>
        </authorList>
    </citation>
    <scope>NUCLEOTIDE SEQUENCE [LARGE SCALE GENOMIC DNA]</scope>
    <source>
        <strain evidence="3">DSM 45161</strain>
    </source>
</reference>
<keyword evidence="1" id="KW-1133">Transmembrane helix</keyword>
<protein>
    <recommendedName>
        <fullName evidence="4">Flp pilus-assembly TadE/G-like</fullName>
    </recommendedName>
</protein>
<evidence type="ECO:0000313" key="3">
    <source>
        <dbReference type="Proteomes" id="UP000198215"/>
    </source>
</evidence>
<feature type="transmembrane region" description="Helical" evidence="1">
    <location>
        <begin position="20"/>
        <end position="42"/>
    </location>
</feature>